<feature type="transmembrane region" description="Helical" evidence="10">
    <location>
        <begin position="99"/>
        <end position="118"/>
    </location>
</feature>
<dbReference type="GO" id="GO:0009425">
    <property type="term" value="C:bacterial-type flagellum basal body"/>
    <property type="evidence" value="ECO:0007669"/>
    <property type="project" value="UniProtKB-SubCell"/>
</dbReference>
<evidence type="ECO:0000256" key="5">
    <source>
        <dbReference type="ARBA" id="ARBA00022692"/>
    </source>
</evidence>
<reference evidence="11 12" key="1">
    <citation type="submission" date="2018-06" db="EMBL/GenBank/DDBJ databases">
        <title>Extensive metabolic versatility and redundancy in microbially diverse, dynamic hydrothermal sediments.</title>
        <authorList>
            <person name="Dombrowski N."/>
            <person name="Teske A."/>
            <person name="Baker B.J."/>
        </authorList>
    </citation>
    <scope>NUCLEOTIDE SEQUENCE [LARGE SCALE GENOMIC DNA]</scope>
    <source>
        <strain evidence="11">B47_G16</strain>
    </source>
</reference>
<evidence type="ECO:0000256" key="8">
    <source>
        <dbReference type="ARBA" id="ARBA00023143"/>
    </source>
</evidence>
<evidence type="ECO:0000256" key="1">
    <source>
        <dbReference type="ARBA" id="ARBA00002578"/>
    </source>
</evidence>
<keyword evidence="6 10" id="KW-1133">Transmembrane helix</keyword>
<gene>
    <name evidence="11" type="primary">fliR</name>
    <name evidence="11" type="ORF">DRJ00_07000</name>
</gene>
<comment type="function">
    <text evidence="1 10">Role in flagellar biosynthesis.</text>
</comment>
<dbReference type="GO" id="GO:0006605">
    <property type="term" value="P:protein targeting"/>
    <property type="evidence" value="ECO:0007669"/>
    <property type="project" value="UniProtKB-UniRule"/>
</dbReference>
<keyword evidence="8 10" id="KW-0975">Bacterial flagellum</keyword>
<name>A0A497E2D7_UNCAE</name>
<comment type="caution">
    <text evidence="11">The sequence shown here is derived from an EMBL/GenBank/DDBJ whole genome shotgun (WGS) entry which is preliminary data.</text>
</comment>
<feature type="transmembrane region" description="Helical" evidence="10">
    <location>
        <begin position="169"/>
        <end position="186"/>
    </location>
</feature>
<dbReference type="GO" id="GO:0044780">
    <property type="term" value="P:bacterial-type flagellum assembly"/>
    <property type="evidence" value="ECO:0007669"/>
    <property type="project" value="UniProtKB-UniRule"/>
</dbReference>
<feature type="transmembrane region" description="Helical" evidence="10">
    <location>
        <begin position="193"/>
        <end position="210"/>
    </location>
</feature>
<evidence type="ECO:0000256" key="6">
    <source>
        <dbReference type="ARBA" id="ARBA00022989"/>
    </source>
</evidence>
<proteinExistence type="inferred from homology"/>
<dbReference type="AlphaFoldDB" id="A0A497E2D7"/>
<dbReference type="GO" id="GO:0005886">
    <property type="term" value="C:plasma membrane"/>
    <property type="evidence" value="ECO:0007669"/>
    <property type="project" value="UniProtKB-SubCell"/>
</dbReference>
<keyword evidence="11" id="KW-0969">Cilium</keyword>
<keyword evidence="11" id="KW-0966">Cell projection</keyword>
<dbReference type="InterPro" id="IPR002010">
    <property type="entry name" value="T3SS_IM_R"/>
</dbReference>
<feature type="transmembrane region" description="Helical" evidence="10">
    <location>
        <begin position="12"/>
        <end position="32"/>
    </location>
</feature>
<evidence type="ECO:0000313" key="12">
    <source>
        <dbReference type="Proteomes" id="UP000279422"/>
    </source>
</evidence>
<dbReference type="EMBL" id="QMPZ01000122">
    <property type="protein sequence ID" value="RLE08039.1"/>
    <property type="molecule type" value="Genomic_DNA"/>
</dbReference>
<dbReference type="PANTHER" id="PTHR30065:SF1">
    <property type="entry name" value="SURFACE PRESENTATION OF ANTIGENS PROTEIN SPAR"/>
    <property type="match status" value="1"/>
</dbReference>
<keyword evidence="5 10" id="KW-0812">Transmembrane</keyword>
<dbReference type="Pfam" id="PF01311">
    <property type="entry name" value="Bac_export_1"/>
    <property type="match status" value="1"/>
</dbReference>
<comment type="subcellular location">
    <subcellularLocation>
        <location evidence="10">Cell membrane</location>
        <topology evidence="10">Multi-pass membrane protein</topology>
    </subcellularLocation>
    <subcellularLocation>
        <location evidence="10">Bacterial flagellum basal body</location>
    </subcellularLocation>
</comment>
<keyword evidence="4 10" id="KW-1003">Cell membrane</keyword>
<feature type="transmembrane region" description="Helical" evidence="10">
    <location>
        <begin position="130"/>
        <end position="149"/>
    </location>
</feature>
<comment type="similarity">
    <text evidence="2 10">Belongs to the FliR/MopE/SpaR family.</text>
</comment>
<dbReference type="InterPro" id="IPR006303">
    <property type="entry name" value="FliR"/>
</dbReference>
<feature type="transmembrane region" description="Helical" evidence="10">
    <location>
        <begin position="44"/>
        <end position="62"/>
    </location>
</feature>
<keyword evidence="7 10" id="KW-0472">Membrane</keyword>
<evidence type="ECO:0000256" key="4">
    <source>
        <dbReference type="ARBA" id="ARBA00022475"/>
    </source>
</evidence>
<feature type="transmembrane region" description="Helical" evidence="10">
    <location>
        <begin position="216"/>
        <end position="241"/>
    </location>
</feature>
<dbReference type="PANTHER" id="PTHR30065">
    <property type="entry name" value="FLAGELLAR BIOSYNTHETIC PROTEIN FLIR"/>
    <property type="match status" value="1"/>
</dbReference>
<evidence type="ECO:0000256" key="3">
    <source>
        <dbReference type="ARBA" id="ARBA00021717"/>
    </source>
</evidence>
<dbReference type="NCBIfam" id="TIGR01400">
    <property type="entry name" value="fliR"/>
    <property type="match status" value="1"/>
</dbReference>
<accession>A0A497E2D7</accession>
<sequence length="262" mass="28831">MDLLTFLSPEKIKVFVLVLARVSGAVMTIPVLGSNLVPRQVKAAISLFLTLLLFPVVARTQVVSLSMEWIGWAVEIARELTVGVVLGYSVRFLFTGIELAGQIIGFQMGLSIANVMGAQSQDQLPIISEFKNLMAVMIFLSLNAHHYFLKGMADSFTLVPLASFSPQLPLIRRLILLTGNIFILSLKIGAPIIVVLLLTEIALGIIARLVPQMNVFIVALPLRIGVGLLMIAFSLPFFLYLAKGLFFNLYREILILLYAMRG</sequence>
<protein>
    <recommendedName>
        <fullName evidence="3 9">Flagellar biosynthetic protein FliR</fullName>
    </recommendedName>
</protein>
<evidence type="ECO:0000256" key="2">
    <source>
        <dbReference type="ARBA" id="ARBA00009772"/>
    </source>
</evidence>
<evidence type="ECO:0000256" key="7">
    <source>
        <dbReference type="ARBA" id="ARBA00023136"/>
    </source>
</evidence>
<dbReference type="PRINTS" id="PR00953">
    <property type="entry name" value="TYPE3IMRPROT"/>
</dbReference>
<evidence type="ECO:0000256" key="9">
    <source>
        <dbReference type="NCBIfam" id="TIGR01400"/>
    </source>
</evidence>
<evidence type="ECO:0000256" key="10">
    <source>
        <dbReference type="RuleBase" id="RU362071"/>
    </source>
</evidence>
<dbReference type="Proteomes" id="UP000279422">
    <property type="component" value="Unassembled WGS sequence"/>
</dbReference>
<organism evidence="11 12">
    <name type="scientific">Aerophobetes bacterium</name>
    <dbReference type="NCBI Taxonomy" id="2030807"/>
    <lineage>
        <taxon>Bacteria</taxon>
        <taxon>Candidatus Aerophobota</taxon>
    </lineage>
</organism>
<evidence type="ECO:0000313" key="11">
    <source>
        <dbReference type="EMBL" id="RLE08039.1"/>
    </source>
</evidence>
<keyword evidence="11" id="KW-0282">Flagellum</keyword>